<dbReference type="RefSeq" id="WP_281901718.1">
    <property type="nucleotide sequence ID" value="NZ_BSDI01000040.1"/>
</dbReference>
<sequence length="98" mass="9298">MNRREGGSVPAVAGAGAAMVACCAVHLLVLAGVLAGVSGIAVGGLEAAAGVTAGAAVSGAVLLRRRVRRSRAAGVGEGSNDAVSGRCRNTHGTGTGTC</sequence>
<accession>A0ABQ5R4B6</accession>
<evidence type="ECO:0000313" key="3">
    <source>
        <dbReference type="EMBL" id="GLI01027.1"/>
    </source>
</evidence>
<feature type="transmembrane region" description="Helical" evidence="2">
    <location>
        <begin position="12"/>
        <end position="34"/>
    </location>
</feature>
<feature type="transmembrane region" description="Helical" evidence="2">
    <location>
        <begin position="40"/>
        <end position="63"/>
    </location>
</feature>
<gene>
    <name evidence="3" type="ORF">Pa4123_63030</name>
</gene>
<evidence type="ECO:0000256" key="2">
    <source>
        <dbReference type="SAM" id="Phobius"/>
    </source>
</evidence>
<evidence type="ECO:0000256" key="1">
    <source>
        <dbReference type="SAM" id="MobiDB-lite"/>
    </source>
</evidence>
<keyword evidence="2" id="KW-0812">Transmembrane</keyword>
<feature type="region of interest" description="Disordered" evidence="1">
    <location>
        <begin position="74"/>
        <end position="98"/>
    </location>
</feature>
<evidence type="ECO:0000313" key="4">
    <source>
        <dbReference type="Proteomes" id="UP001144280"/>
    </source>
</evidence>
<dbReference type="Proteomes" id="UP001144280">
    <property type="component" value="Unassembled WGS sequence"/>
</dbReference>
<keyword evidence="2" id="KW-0472">Membrane</keyword>
<keyword evidence="2" id="KW-1133">Transmembrane helix</keyword>
<name>A0ABQ5R4B6_9ACTN</name>
<proteinExistence type="predicted"/>
<protein>
    <submittedName>
        <fullName evidence="3">Uncharacterized protein</fullName>
    </submittedName>
</protein>
<reference evidence="3" key="1">
    <citation type="submission" date="2022-12" db="EMBL/GenBank/DDBJ databases">
        <title>New Phytohabitans aurantiacus sp. RD004123 nov., an actinomycete isolated from soil.</title>
        <authorList>
            <person name="Triningsih D.W."/>
            <person name="Harunari E."/>
            <person name="Igarashi Y."/>
        </authorList>
    </citation>
    <scope>NUCLEOTIDE SEQUENCE</scope>
    <source>
        <strain evidence="3">RD004123</strain>
    </source>
</reference>
<dbReference type="EMBL" id="BSDI01000040">
    <property type="protein sequence ID" value="GLI01027.1"/>
    <property type="molecule type" value="Genomic_DNA"/>
</dbReference>
<comment type="caution">
    <text evidence="3">The sequence shown here is derived from an EMBL/GenBank/DDBJ whole genome shotgun (WGS) entry which is preliminary data.</text>
</comment>
<organism evidence="3 4">
    <name type="scientific">Phytohabitans aurantiacus</name>
    <dbReference type="NCBI Taxonomy" id="3016789"/>
    <lineage>
        <taxon>Bacteria</taxon>
        <taxon>Bacillati</taxon>
        <taxon>Actinomycetota</taxon>
        <taxon>Actinomycetes</taxon>
        <taxon>Micromonosporales</taxon>
        <taxon>Micromonosporaceae</taxon>
    </lineage>
</organism>
<dbReference type="PROSITE" id="PS51257">
    <property type="entry name" value="PROKAR_LIPOPROTEIN"/>
    <property type="match status" value="1"/>
</dbReference>
<keyword evidence="4" id="KW-1185">Reference proteome</keyword>